<evidence type="ECO:0000313" key="3">
    <source>
        <dbReference type="Proteomes" id="UP001303902"/>
    </source>
</evidence>
<dbReference type="CDD" id="cd18785">
    <property type="entry name" value="SF2_C"/>
    <property type="match status" value="1"/>
</dbReference>
<dbReference type="CDD" id="cd17926">
    <property type="entry name" value="DEXHc_RE"/>
    <property type="match status" value="1"/>
</dbReference>
<dbReference type="Pfam" id="PF22548">
    <property type="entry name" value="AEP-TOTE"/>
    <property type="match status" value="1"/>
</dbReference>
<accession>A0ABZ0L6Q1</accession>
<keyword evidence="3" id="KW-1185">Reference proteome</keyword>
<dbReference type="PANTHER" id="PTHR47396:SF1">
    <property type="entry name" value="ATP-DEPENDENT HELICASE IRC3-RELATED"/>
    <property type="match status" value="1"/>
</dbReference>
<reference evidence="2 3" key="1">
    <citation type="submission" date="2023-06" db="EMBL/GenBank/DDBJ databases">
        <title>Sporosarcina sp. nov., isolated from Korean tranditional fermented seafood 'Jeotgal'.</title>
        <authorList>
            <person name="Yang A.I."/>
            <person name="Shin N.-R."/>
        </authorList>
    </citation>
    <scope>NUCLEOTIDE SEQUENCE [LARGE SCALE GENOMIC DNA]</scope>
    <source>
        <strain evidence="2 3">T2O-4</strain>
    </source>
</reference>
<evidence type="ECO:0000313" key="2">
    <source>
        <dbReference type="EMBL" id="WOV88178.1"/>
    </source>
</evidence>
<dbReference type="Proteomes" id="UP001303902">
    <property type="component" value="Chromosome"/>
</dbReference>
<dbReference type="Gene3D" id="3.40.50.300">
    <property type="entry name" value="P-loop containing nucleotide triphosphate hydrolases"/>
    <property type="match status" value="2"/>
</dbReference>
<protein>
    <submittedName>
        <fullName evidence="2">DEAD/DEAH box helicase family protein</fullName>
    </submittedName>
</protein>
<dbReference type="SUPFAM" id="SSF52540">
    <property type="entry name" value="P-loop containing nucleoside triphosphate hydrolases"/>
    <property type="match status" value="2"/>
</dbReference>
<dbReference type="EMBL" id="CP129118">
    <property type="protein sequence ID" value="WOV88178.1"/>
    <property type="molecule type" value="Genomic_DNA"/>
</dbReference>
<keyword evidence="2" id="KW-0347">Helicase</keyword>
<dbReference type="InterPro" id="IPR050742">
    <property type="entry name" value="Helicase_Restrict-Modif_Enz"/>
</dbReference>
<organism evidence="2 3">
    <name type="scientific">Sporosarcina oncorhynchi</name>
    <dbReference type="NCBI Taxonomy" id="3056444"/>
    <lineage>
        <taxon>Bacteria</taxon>
        <taxon>Bacillati</taxon>
        <taxon>Bacillota</taxon>
        <taxon>Bacilli</taxon>
        <taxon>Bacillales</taxon>
        <taxon>Caryophanaceae</taxon>
        <taxon>Sporosarcina</taxon>
    </lineage>
</organism>
<keyword evidence="2" id="KW-0067">ATP-binding</keyword>
<dbReference type="SMART" id="SM00487">
    <property type="entry name" value="DEXDc"/>
    <property type="match status" value="1"/>
</dbReference>
<name>A0ABZ0L6Q1_9BACL</name>
<keyword evidence="2" id="KW-0547">Nucleotide-binding</keyword>
<dbReference type="InterPro" id="IPR054347">
    <property type="entry name" value="TOTE_primase"/>
</dbReference>
<evidence type="ECO:0000259" key="1">
    <source>
        <dbReference type="PROSITE" id="PS51192"/>
    </source>
</evidence>
<feature type="domain" description="Helicase ATP-binding" evidence="1">
    <location>
        <begin position="384"/>
        <end position="533"/>
    </location>
</feature>
<keyword evidence="2" id="KW-0378">Hydrolase</keyword>
<dbReference type="PANTHER" id="PTHR47396">
    <property type="entry name" value="TYPE I RESTRICTION ENZYME ECOKI R PROTEIN"/>
    <property type="match status" value="1"/>
</dbReference>
<dbReference type="GO" id="GO:0004386">
    <property type="term" value="F:helicase activity"/>
    <property type="evidence" value="ECO:0007669"/>
    <property type="project" value="UniProtKB-KW"/>
</dbReference>
<proteinExistence type="predicted"/>
<dbReference type="RefSeq" id="WP_317968963.1">
    <property type="nucleotide sequence ID" value="NZ_CP129118.1"/>
</dbReference>
<gene>
    <name evidence="2" type="ORF">QWT69_03365</name>
</gene>
<dbReference type="InterPro" id="IPR027417">
    <property type="entry name" value="P-loop_NTPase"/>
</dbReference>
<dbReference type="InterPro" id="IPR006935">
    <property type="entry name" value="Helicase/UvrB_N"/>
</dbReference>
<dbReference type="Pfam" id="PF04851">
    <property type="entry name" value="ResIII"/>
    <property type="match status" value="1"/>
</dbReference>
<dbReference type="InterPro" id="IPR014001">
    <property type="entry name" value="Helicase_ATP-bd"/>
</dbReference>
<sequence length="743" mass="84219">MNLDDYKKAIHENAYLKLIIKNHLPTLELKNPDDIITNESDVQDKVHLFTDLFRGRTDVFARKWETAEGKAGYAPVVSKGGYENLSHQAIYDHLSGKHTIGLYPMLSDDTCLLLVADFDKQNWQQDVTDFVHTCKIVDIPVYIERSRSGNGAHVWIFFSQALPARLARRLGEALLTFTRSKFRTSLSSFDRLFPSQDQLSTSSSLGNLIALPLQPQARRNGNSEFLTASFEPIQDQWLYLSAVTKVGESTIKKALHTLGFPHSDLSVNEQPVIIQAIKKNGIHIRLDTLSETVISKLKELASFSNPEFYRAKAKRLTTNHLLARIEGYDINDTHLILPRGIEQSVQELANSLNLKLEWLDERNRGDIIEHDFHGTLTAQQQDAIRELLLHDCGVLSAATGFGKTVTAAALIAERKVNTLIIVNRKQLQSQWIEQLSFFLKLPKKKIGQIGGGKNTATGTIDVAMLQTLTANGIHSAITHYGQVIFDECHHVSAFSAEQLMKMVRAKYVYGLTATPVRKDGLHPIITMQCGPIIYKTDAKAQALIRPFHHVLKERFTNYKTKSENIQHIYNEIAEDTERNQMIFDDVLLALEEGLTPLILTERVSHVNILAAMFKGFAKNIIILSGELKKKEQLQSLQKIRELTDDDELLIIATGKYIGEGFDFSRLNALFLAMPISWKGLLTQYVGRLHREHNEKDEVRVYDYIDRSVPALLNMSKKRLKGFKNMGYVRQDDKQTTTEQMKLF</sequence>
<dbReference type="PROSITE" id="PS51192">
    <property type="entry name" value="HELICASE_ATP_BIND_1"/>
    <property type="match status" value="1"/>
</dbReference>